<dbReference type="EMBL" id="BGZL01000001">
    <property type="protein sequence ID" value="GBP98730.1"/>
    <property type="molecule type" value="Genomic_DNA"/>
</dbReference>
<evidence type="ECO:0000256" key="1">
    <source>
        <dbReference type="SAM" id="MobiDB-lite"/>
    </source>
</evidence>
<accession>A0A388SSJ0</accession>
<name>A0A388SSJ0_9ACTN</name>
<gene>
    <name evidence="2" type="ORF">SSP531S_01220</name>
</gene>
<protein>
    <submittedName>
        <fullName evidence="2">Uncharacterized protein</fullName>
    </submittedName>
</protein>
<sequence>MDEDGCSVTDDLGHRLPEFVADSRGDRADEDAGYDFRGPSAEGAPQVIGDGGGGDDEH</sequence>
<dbReference type="AlphaFoldDB" id="A0A388SSJ0"/>
<feature type="compositionally biased region" description="Basic and acidic residues" evidence="1">
    <location>
        <begin position="11"/>
        <end position="27"/>
    </location>
</feature>
<dbReference type="Proteomes" id="UP000265354">
    <property type="component" value="Unassembled WGS sequence"/>
</dbReference>
<organism evidence="2 3">
    <name type="scientific">Streptomyces spongiicola</name>
    <dbReference type="NCBI Taxonomy" id="1690221"/>
    <lineage>
        <taxon>Bacteria</taxon>
        <taxon>Bacillati</taxon>
        <taxon>Actinomycetota</taxon>
        <taxon>Actinomycetes</taxon>
        <taxon>Kitasatosporales</taxon>
        <taxon>Streptomycetaceae</taxon>
        <taxon>Streptomyces</taxon>
    </lineage>
</organism>
<evidence type="ECO:0000313" key="3">
    <source>
        <dbReference type="Proteomes" id="UP000265354"/>
    </source>
</evidence>
<feature type="region of interest" description="Disordered" evidence="1">
    <location>
        <begin position="1"/>
        <end position="58"/>
    </location>
</feature>
<reference evidence="2 3" key="1">
    <citation type="submission" date="2018-07" db="EMBL/GenBank/DDBJ databases">
        <title>Whole Genome Shotgun Sequence of Streptomyces spongiicola strain 531S.</title>
        <authorList>
            <person name="Dohra H."/>
            <person name="Kodani S."/>
        </authorList>
    </citation>
    <scope>NUCLEOTIDE SEQUENCE [LARGE SCALE GENOMIC DNA]</scope>
    <source>
        <strain evidence="2 3">531S</strain>
    </source>
</reference>
<evidence type="ECO:0000313" key="2">
    <source>
        <dbReference type="EMBL" id="GBP98730.1"/>
    </source>
</evidence>
<comment type="caution">
    <text evidence="2">The sequence shown here is derived from an EMBL/GenBank/DDBJ whole genome shotgun (WGS) entry which is preliminary data.</text>
</comment>
<proteinExistence type="predicted"/>